<keyword evidence="1" id="KW-0812">Transmembrane</keyword>
<evidence type="ECO:0000313" key="2">
    <source>
        <dbReference type="EMBL" id="SDO70093.1"/>
    </source>
</evidence>
<keyword evidence="1" id="KW-0472">Membrane</keyword>
<gene>
    <name evidence="2" type="ORF">SAMN05421677_10782</name>
</gene>
<evidence type="ECO:0000313" key="3">
    <source>
        <dbReference type="Proteomes" id="UP000198860"/>
    </source>
</evidence>
<reference evidence="3" key="1">
    <citation type="submission" date="2016-10" db="EMBL/GenBank/DDBJ databases">
        <authorList>
            <person name="Varghese N."/>
            <person name="Submissions S."/>
        </authorList>
    </citation>
    <scope>NUCLEOTIDE SEQUENCE [LARGE SCALE GENOMIC DNA]</scope>
    <source>
        <strain evidence="3">CGMCC 1.3703</strain>
    </source>
</reference>
<protein>
    <submittedName>
        <fullName evidence="2">Uncharacterized protein</fullName>
    </submittedName>
</protein>
<dbReference type="AlphaFoldDB" id="A0A1H0LPW2"/>
<organism evidence="2 3">
    <name type="scientific">Halobacillus aidingensis</name>
    <dbReference type="NCBI Taxonomy" id="240303"/>
    <lineage>
        <taxon>Bacteria</taxon>
        <taxon>Bacillati</taxon>
        <taxon>Bacillota</taxon>
        <taxon>Bacilli</taxon>
        <taxon>Bacillales</taxon>
        <taxon>Bacillaceae</taxon>
        <taxon>Halobacillus</taxon>
    </lineage>
</organism>
<keyword evidence="3" id="KW-1185">Reference proteome</keyword>
<accession>A0A1H0LPW2</accession>
<dbReference type="EMBL" id="FNIZ01000007">
    <property type="protein sequence ID" value="SDO70093.1"/>
    <property type="molecule type" value="Genomic_DNA"/>
</dbReference>
<name>A0A1H0LPW2_HALAD</name>
<proteinExistence type="predicted"/>
<keyword evidence="1" id="KW-1133">Transmembrane helix</keyword>
<evidence type="ECO:0000256" key="1">
    <source>
        <dbReference type="SAM" id="Phobius"/>
    </source>
</evidence>
<feature type="transmembrane region" description="Helical" evidence="1">
    <location>
        <begin position="6"/>
        <end position="21"/>
    </location>
</feature>
<dbReference type="Proteomes" id="UP000198860">
    <property type="component" value="Unassembled WGS sequence"/>
</dbReference>
<sequence>MNFVIAIAMIVAPAVFLIYWGKSGFDYGGKKNEE</sequence>
<dbReference type="STRING" id="240303.SAMN05421677_10782"/>